<reference evidence="1" key="1">
    <citation type="submission" date="2021-09" db="EMBL/GenBank/DDBJ databases">
        <authorList>
            <consortium name="AG Swart"/>
            <person name="Singh M."/>
            <person name="Singh A."/>
            <person name="Seah K."/>
            <person name="Emmerich C."/>
        </authorList>
    </citation>
    <scope>NUCLEOTIDE SEQUENCE</scope>
    <source>
        <strain evidence="1">ATCC30299</strain>
    </source>
</reference>
<dbReference type="EMBL" id="CAJZBQ010000054">
    <property type="protein sequence ID" value="CAG9332528.1"/>
    <property type="molecule type" value="Genomic_DNA"/>
</dbReference>
<evidence type="ECO:0000313" key="1">
    <source>
        <dbReference type="EMBL" id="CAG9332528.1"/>
    </source>
</evidence>
<name>A0AAU9KH10_9CILI</name>
<keyword evidence="2" id="KW-1185">Reference proteome</keyword>
<dbReference type="AlphaFoldDB" id="A0AAU9KH10"/>
<sequence length="194" mass="21911">MDIGVNTESFDSPFLQTKTFLLPKFKKNRSRLVRIHQPLKNAQLSLMSPTSRKSEAPKKKGKLLIVTQIPSGKINLPNLIKSPSPFQSPSPKSPKHEIFEKNLSRSLKKIKRKGNIDSICLQLSTANSKLSKYLDSFKGKDDQRIGSSGTLPSLIESKIIVKRFESPQVMSRLEKSDTCALELTYDTYLSQRYV</sequence>
<evidence type="ECO:0000313" key="2">
    <source>
        <dbReference type="Proteomes" id="UP001162131"/>
    </source>
</evidence>
<accession>A0AAU9KH10</accession>
<protein>
    <submittedName>
        <fullName evidence="1">Uncharacterized protein</fullName>
    </submittedName>
</protein>
<gene>
    <name evidence="1" type="ORF">BSTOLATCC_MIC55973</name>
</gene>
<proteinExistence type="predicted"/>
<organism evidence="1 2">
    <name type="scientific">Blepharisma stoltei</name>
    <dbReference type="NCBI Taxonomy" id="1481888"/>
    <lineage>
        <taxon>Eukaryota</taxon>
        <taxon>Sar</taxon>
        <taxon>Alveolata</taxon>
        <taxon>Ciliophora</taxon>
        <taxon>Postciliodesmatophora</taxon>
        <taxon>Heterotrichea</taxon>
        <taxon>Heterotrichida</taxon>
        <taxon>Blepharismidae</taxon>
        <taxon>Blepharisma</taxon>
    </lineage>
</organism>
<comment type="caution">
    <text evidence="1">The sequence shown here is derived from an EMBL/GenBank/DDBJ whole genome shotgun (WGS) entry which is preliminary data.</text>
</comment>
<dbReference type="Proteomes" id="UP001162131">
    <property type="component" value="Unassembled WGS sequence"/>
</dbReference>